<protein>
    <submittedName>
        <fullName evidence="1">Uncharacterized protein</fullName>
    </submittedName>
</protein>
<evidence type="ECO:0000313" key="1">
    <source>
        <dbReference type="EMBL" id="KKN24750.1"/>
    </source>
</evidence>
<gene>
    <name evidence="1" type="ORF">LCGC14_0891760</name>
</gene>
<accession>A0A0F9NZ09</accession>
<reference evidence="1" key="1">
    <citation type="journal article" date="2015" name="Nature">
        <title>Complex archaea that bridge the gap between prokaryotes and eukaryotes.</title>
        <authorList>
            <person name="Spang A."/>
            <person name="Saw J.H."/>
            <person name="Jorgensen S.L."/>
            <person name="Zaremba-Niedzwiedzka K."/>
            <person name="Martijn J."/>
            <person name="Lind A.E."/>
            <person name="van Eijk R."/>
            <person name="Schleper C."/>
            <person name="Guy L."/>
            <person name="Ettema T.J."/>
        </authorList>
    </citation>
    <scope>NUCLEOTIDE SEQUENCE</scope>
</reference>
<organism evidence="1">
    <name type="scientific">marine sediment metagenome</name>
    <dbReference type="NCBI Taxonomy" id="412755"/>
    <lineage>
        <taxon>unclassified sequences</taxon>
        <taxon>metagenomes</taxon>
        <taxon>ecological metagenomes</taxon>
    </lineage>
</organism>
<dbReference type="EMBL" id="LAZR01002859">
    <property type="protein sequence ID" value="KKN24750.1"/>
    <property type="molecule type" value="Genomic_DNA"/>
</dbReference>
<proteinExistence type="predicted"/>
<comment type="caution">
    <text evidence="1">The sequence shown here is derived from an EMBL/GenBank/DDBJ whole genome shotgun (WGS) entry which is preliminary data.</text>
</comment>
<dbReference type="AlphaFoldDB" id="A0A0F9NZ09"/>
<sequence length="164" mass="19175">MKDSEFKAADNLTLHYKDDVPCDNLVKDAKEIRITKGKLIPEIFVKLLLLNNTSQIDVQTKDSVPILTKEQQKKYGIDIAAEVEKKKAKEPKTFKEVVDKQFPKWDMEKLNKKLGYYIKKYKKEGNSKFKDWTEKEFGENKIDKRKSPDNIIVKILKLQDKGKL</sequence>
<name>A0A0F9NZ09_9ZZZZ</name>